<protein>
    <submittedName>
        <fullName evidence="1">Uncharacterized protein</fullName>
    </submittedName>
</protein>
<feature type="non-terminal residue" evidence="1">
    <location>
        <position position="51"/>
    </location>
</feature>
<organism evidence="1">
    <name type="scientific">marine sediment metagenome</name>
    <dbReference type="NCBI Taxonomy" id="412755"/>
    <lineage>
        <taxon>unclassified sequences</taxon>
        <taxon>metagenomes</taxon>
        <taxon>ecological metagenomes</taxon>
    </lineage>
</organism>
<reference evidence="1" key="1">
    <citation type="journal article" date="2014" name="Front. Microbiol.">
        <title>High frequency of phylogenetically diverse reductive dehalogenase-homologous genes in deep subseafloor sedimentary metagenomes.</title>
        <authorList>
            <person name="Kawai M."/>
            <person name="Futagami T."/>
            <person name="Toyoda A."/>
            <person name="Takaki Y."/>
            <person name="Nishi S."/>
            <person name="Hori S."/>
            <person name="Arai W."/>
            <person name="Tsubouchi T."/>
            <person name="Morono Y."/>
            <person name="Uchiyama I."/>
            <person name="Ito T."/>
            <person name="Fujiyama A."/>
            <person name="Inagaki F."/>
            <person name="Takami H."/>
        </authorList>
    </citation>
    <scope>NUCLEOTIDE SEQUENCE</scope>
    <source>
        <strain evidence="1">Expedition CK06-06</strain>
    </source>
</reference>
<gene>
    <name evidence="1" type="ORF">S12H4_18289</name>
</gene>
<dbReference type="AlphaFoldDB" id="X1R3K8"/>
<name>X1R3K8_9ZZZZ</name>
<dbReference type="EMBL" id="BARW01009017">
    <property type="protein sequence ID" value="GAI75113.1"/>
    <property type="molecule type" value="Genomic_DNA"/>
</dbReference>
<sequence>MWIQDLDFMSQDGGAQHTDRAHFIEGARRGHDMNILTPQVDPNILFTDNSP</sequence>
<evidence type="ECO:0000313" key="1">
    <source>
        <dbReference type="EMBL" id="GAI75113.1"/>
    </source>
</evidence>
<proteinExistence type="predicted"/>
<accession>X1R3K8</accession>
<comment type="caution">
    <text evidence="1">The sequence shown here is derived from an EMBL/GenBank/DDBJ whole genome shotgun (WGS) entry which is preliminary data.</text>
</comment>